<evidence type="ECO:0000256" key="6">
    <source>
        <dbReference type="ARBA" id="ARBA00022898"/>
    </source>
</evidence>
<dbReference type="Gene3D" id="3.40.640.10">
    <property type="entry name" value="Type I PLP-dependent aspartate aminotransferase-like (Major domain)"/>
    <property type="match status" value="1"/>
</dbReference>
<keyword evidence="6" id="KW-0663">Pyridoxal phosphate</keyword>
<dbReference type="InterPro" id="IPR016454">
    <property type="entry name" value="Cysteine_dSase"/>
</dbReference>
<protein>
    <recommendedName>
        <fullName evidence="3">cysteine desulfurase</fullName>
        <ecNumber evidence="3">2.8.1.7</ecNumber>
    </recommendedName>
</protein>
<evidence type="ECO:0000256" key="8">
    <source>
        <dbReference type="ARBA" id="ARBA00023014"/>
    </source>
</evidence>
<organism evidence="10">
    <name type="scientific">marine metagenome</name>
    <dbReference type="NCBI Taxonomy" id="408172"/>
    <lineage>
        <taxon>unclassified sequences</taxon>
        <taxon>metagenomes</taxon>
        <taxon>ecological metagenomes</taxon>
    </lineage>
</organism>
<keyword evidence="7" id="KW-0408">Iron</keyword>
<gene>
    <name evidence="10" type="ORF">METZ01_LOCUS248411</name>
</gene>
<evidence type="ECO:0000259" key="9">
    <source>
        <dbReference type="Pfam" id="PF00266"/>
    </source>
</evidence>
<comment type="similarity">
    <text evidence="2">Belongs to the class-V pyridoxal-phosphate-dependent aminotransferase family. NifS/IscS subfamily.</text>
</comment>
<evidence type="ECO:0000256" key="1">
    <source>
        <dbReference type="ARBA" id="ARBA00001933"/>
    </source>
</evidence>
<comment type="cofactor">
    <cofactor evidence="1">
        <name>pyridoxal 5'-phosphate</name>
        <dbReference type="ChEBI" id="CHEBI:597326"/>
    </cofactor>
</comment>
<dbReference type="FunFam" id="3.40.640.10:FF:000003">
    <property type="entry name" value="Cysteine desulfurase IscS"/>
    <property type="match status" value="1"/>
</dbReference>
<dbReference type="GO" id="GO:0031071">
    <property type="term" value="F:cysteine desulfurase activity"/>
    <property type="evidence" value="ECO:0007669"/>
    <property type="project" value="UniProtKB-EC"/>
</dbReference>
<dbReference type="Pfam" id="PF00266">
    <property type="entry name" value="Aminotran_5"/>
    <property type="match status" value="1"/>
</dbReference>
<dbReference type="InterPro" id="IPR015424">
    <property type="entry name" value="PyrdxlP-dep_Trfase"/>
</dbReference>
<keyword evidence="5" id="KW-0479">Metal-binding</keyword>
<dbReference type="EC" id="2.8.1.7" evidence="3"/>
<evidence type="ECO:0000256" key="3">
    <source>
        <dbReference type="ARBA" id="ARBA00012239"/>
    </source>
</evidence>
<dbReference type="AlphaFoldDB" id="A0A382I8L1"/>
<dbReference type="PANTHER" id="PTHR11601:SF34">
    <property type="entry name" value="CYSTEINE DESULFURASE"/>
    <property type="match status" value="1"/>
</dbReference>
<dbReference type="GO" id="GO:0051536">
    <property type="term" value="F:iron-sulfur cluster binding"/>
    <property type="evidence" value="ECO:0007669"/>
    <property type="project" value="UniProtKB-KW"/>
</dbReference>
<dbReference type="PROSITE" id="PS00595">
    <property type="entry name" value="AA_TRANSFER_CLASS_5"/>
    <property type="match status" value="1"/>
</dbReference>
<dbReference type="PIRSF" id="PIRSF005572">
    <property type="entry name" value="NifS"/>
    <property type="match status" value="1"/>
</dbReference>
<dbReference type="SUPFAM" id="SSF53383">
    <property type="entry name" value="PLP-dependent transferases"/>
    <property type="match status" value="1"/>
</dbReference>
<evidence type="ECO:0000256" key="2">
    <source>
        <dbReference type="ARBA" id="ARBA00006490"/>
    </source>
</evidence>
<evidence type="ECO:0000256" key="7">
    <source>
        <dbReference type="ARBA" id="ARBA00023004"/>
    </source>
</evidence>
<dbReference type="PANTHER" id="PTHR11601">
    <property type="entry name" value="CYSTEINE DESULFURYLASE FAMILY MEMBER"/>
    <property type="match status" value="1"/>
</dbReference>
<feature type="domain" description="Aminotransferase class V" evidence="9">
    <location>
        <begin position="8"/>
        <end position="335"/>
    </location>
</feature>
<proteinExistence type="inferred from homology"/>
<dbReference type="InterPro" id="IPR015421">
    <property type="entry name" value="PyrdxlP-dep_Trfase_major"/>
</dbReference>
<dbReference type="InterPro" id="IPR000192">
    <property type="entry name" value="Aminotrans_V_dom"/>
</dbReference>
<evidence type="ECO:0000256" key="4">
    <source>
        <dbReference type="ARBA" id="ARBA00022679"/>
    </source>
</evidence>
<evidence type="ECO:0000256" key="5">
    <source>
        <dbReference type="ARBA" id="ARBA00022723"/>
    </source>
</evidence>
<name>A0A382I8L1_9ZZZZ</name>
<dbReference type="EMBL" id="UINC01065659">
    <property type="protein sequence ID" value="SVB95557.1"/>
    <property type="molecule type" value="Genomic_DNA"/>
</dbReference>
<dbReference type="GO" id="GO:0046872">
    <property type="term" value="F:metal ion binding"/>
    <property type="evidence" value="ECO:0007669"/>
    <property type="project" value="UniProtKB-KW"/>
</dbReference>
<keyword evidence="4" id="KW-0808">Transferase</keyword>
<dbReference type="InterPro" id="IPR020578">
    <property type="entry name" value="Aminotrans_V_PyrdxlP_BS"/>
</dbReference>
<evidence type="ECO:0000313" key="10">
    <source>
        <dbReference type="EMBL" id="SVB95557.1"/>
    </source>
</evidence>
<reference evidence="10" key="1">
    <citation type="submission" date="2018-05" db="EMBL/GenBank/DDBJ databases">
        <authorList>
            <person name="Lanie J.A."/>
            <person name="Ng W.-L."/>
            <person name="Kazmierczak K.M."/>
            <person name="Andrzejewski T.M."/>
            <person name="Davidsen T.M."/>
            <person name="Wayne K.J."/>
            <person name="Tettelin H."/>
            <person name="Glass J.I."/>
            <person name="Rusch D."/>
            <person name="Podicherti R."/>
            <person name="Tsui H.-C.T."/>
            <person name="Winkler M.E."/>
        </authorList>
    </citation>
    <scope>NUCLEOTIDE SEQUENCE</scope>
</reference>
<dbReference type="InterPro" id="IPR015422">
    <property type="entry name" value="PyrdxlP-dep_Trfase_small"/>
</dbReference>
<accession>A0A382I8L1</accession>
<dbReference type="Gene3D" id="3.90.1150.10">
    <property type="entry name" value="Aspartate Aminotransferase, domain 1"/>
    <property type="match status" value="1"/>
</dbReference>
<feature type="non-terminal residue" evidence="10">
    <location>
        <position position="359"/>
    </location>
</feature>
<sequence length="359" mass="39472">MEAIFQRIYMDHHATTPLDPRVLEVMMPYFTNEFGNASSNTHAFGWRAKEAVELARQQVARLIGSSPEEIIFTNGATESDNLAIKGIAQQYRRKGNHLITSQIEHSAILESCKMLEKDGFEVTFLPVDQYGMVDPQDVKEAITDHTILISIIYASNEVGTVNPLSDIGEISQNHGVLFHSDAVQGIGKIESNVDTLKVDLMSLTAHKMYGPKGIGALHIRSKRPKIRITPQNHGGGQEAKIRSGTLNVPSIVGFGKACEIAQSEMATEAKHLAHLRNQLRQRISENIDFTHVHGHPEKRLPGNLNISFEFVESLSLLENLSNIALSTGSACSSSSIEASRVLVAMGVEEELARSPIRFG</sequence>
<keyword evidence="8" id="KW-0411">Iron-sulfur</keyword>